<accession>U1PJN3</accession>
<evidence type="ECO:0000313" key="3">
    <source>
        <dbReference type="Proteomes" id="UP000030710"/>
    </source>
</evidence>
<protein>
    <submittedName>
        <fullName evidence="2">Uncharacterized protein</fullName>
    </submittedName>
</protein>
<evidence type="ECO:0000256" key="1">
    <source>
        <dbReference type="SAM" id="MobiDB-lite"/>
    </source>
</evidence>
<reference evidence="2 3" key="1">
    <citation type="journal article" date="2013" name="PLoS ONE">
        <title>Assembly-driven community genomics of a hypersaline microbial ecosystem.</title>
        <authorList>
            <person name="Podell S."/>
            <person name="Ugalde J.A."/>
            <person name="Narasingarao P."/>
            <person name="Banfield J.F."/>
            <person name="Heidelberg K.B."/>
            <person name="Allen E.E."/>
        </authorList>
    </citation>
    <scope>NUCLEOTIDE SEQUENCE [LARGE SCALE GENOMIC DNA]</scope>
    <source>
        <strain evidence="3">J07HQW2</strain>
    </source>
</reference>
<dbReference type="EMBL" id="KE356561">
    <property type="protein sequence ID" value="ERG93857.1"/>
    <property type="molecule type" value="Genomic_DNA"/>
</dbReference>
<feature type="compositionally biased region" description="Basic and acidic residues" evidence="1">
    <location>
        <begin position="14"/>
        <end position="26"/>
    </location>
</feature>
<gene>
    <name evidence="2" type="ORF">J07HQW2_00291</name>
</gene>
<sequence length="72" mass="7993">MKSHGNDFSFGDIIIDKKSPDSEGRSGNHAGRAVVINTPPMTAEEWDMSSRDSVVRGVLLNHHIHYTYPELA</sequence>
<dbReference type="HOGENOM" id="CLU_2712736_0_0_2"/>
<feature type="region of interest" description="Disordered" evidence="1">
    <location>
        <begin position="1"/>
        <end position="36"/>
    </location>
</feature>
<dbReference type="Proteomes" id="UP000030710">
    <property type="component" value="Unassembled WGS sequence"/>
</dbReference>
<organism evidence="2 3">
    <name type="scientific">Haloquadratum walsbyi J07HQW2</name>
    <dbReference type="NCBI Taxonomy" id="1238425"/>
    <lineage>
        <taxon>Archaea</taxon>
        <taxon>Methanobacteriati</taxon>
        <taxon>Methanobacteriota</taxon>
        <taxon>Stenosarchaea group</taxon>
        <taxon>Halobacteria</taxon>
        <taxon>Halobacteriales</taxon>
        <taxon>Haloferacaceae</taxon>
        <taxon>Haloquadratum</taxon>
    </lineage>
</organism>
<proteinExistence type="predicted"/>
<evidence type="ECO:0000313" key="2">
    <source>
        <dbReference type="EMBL" id="ERG93857.1"/>
    </source>
</evidence>
<dbReference type="AlphaFoldDB" id="U1PJN3"/>
<name>U1PJN3_9EURY</name>